<feature type="region of interest" description="Disordered" evidence="5">
    <location>
        <begin position="221"/>
        <end position="259"/>
    </location>
</feature>
<dbReference type="InterPro" id="IPR051065">
    <property type="entry name" value="Ras-related_GTPase"/>
</dbReference>
<dbReference type="GO" id="GO:0005525">
    <property type="term" value="F:GTP binding"/>
    <property type="evidence" value="ECO:0007669"/>
    <property type="project" value="InterPro"/>
</dbReference>
<dbReference type="InterPro" id="IPR027417">
    <property type="entry name" value="P-loop_NTPase"/>
</dbReference>
<evidence type="ECO:0000256" key="1">
    <source>
        <dbReference type="ARBA" id="ARBA00008344"/>
    </source>
</evidence>
<evidence type="ECO:0000256" key="3">
    <source>
        <dbReference type="ARBA" id="ARBA00022801"/>
    </source>
</evidence>
<protein>
    <recommendedName>
        <fullName evidence="2">small monomeric GTPase</fullName>
        <ecNumber evidence="2">3.6.5.2</ecNumber>
    </recommendedName>
</protein>
<proteinExistence type="inferred from homology"/>
<dbReference type="OrthoDB" id="5378102at2759"/>
<dbReference type="SUPFAM" id="SSF52540">
    <property type="entry name" value="P-loop containing nucleoside triphosphate hydrolases"/>
    <property type="match status" value="1"/>
</dbReference>
<dbReference type="EMBL" id="CAOQHR010000010">
    <property type="protein sequence ID" value="CAI6340207.1"/>
    <property type="molecule type" value="Genomic_DNA"/>
</dbReference>
<evidence type="ECO:0000256" key="2">
    <source>
        <dbReference type="ARBA" id="ARBA00011984"/>
    </source>
</evidence>
<evidence type="ECO:0000256" key="4">
    <source>
        <dbReference type="ARBA" id="ARBA00048098"/>
    </source>
</evidence>
<keyword evidence="7" id="KW-1185">Reference proteome</keyword>
<dbReference type="EC" id="3.6.5.2" evidence="2"/>
<comment type="caution">
    <text evidence="6">The sequence shown here is derived from an EMBL/GenBank/DDBJ whole genome shotgun (WGS) entry which is preliminary data.</text>
</comment>
<sequence length="259" mass="29808">MHYTARERFLQLIHRSRGSSALKQDIIDTATTISKTPQPPSVVQQHPRIYDYGVLVLGITEDEIPTVLDNISGKPPDDPYAQTTSSRVKYHVDGNIVLLDYFGPDETVYTAILEQCMRTANGFMFLYNIASREGFEQIRPRYSDALRFQREPYGRKPLSFSLPAIIIGYNNGKEEEREVPKEKGELLARELGCKFVEIEKLEKNGRDAVHILIKEMIKGEELSPSRSETEEKGATEGEMQSDVKRRSEKRWWKRLNRNN</sequence>
<accession>A0A9W4XYR0</accession>
<dbReference type="Proteomes" id="UP001152607">
    <property type="component" value="Unassembled WGS sequence"/>
</dbReference>
<dbReference type="GO" id="GO:0003925">
    <property type="term" value="F:G protein activity"/>
    <property type="evidence" value="ECO:0007669"/>
    <property type="project" value="UniProtKB-EC"/>
</dbReference>
<dbReference type="Pfam" id="PF00071">
    <property type="entry name" value="Ras"/>
    <property type="match status" value="1"/>
</dbReference>
<dbReference type="InterPro" id="IPR001806">
    <property type="entry name" value="Small_GTPase"/>
</dbReference>
<name>A0A9W4XYR0_9PLEO</name>
<comment type="similarity">
    <text evidence="1">Belongs to the small GTPase superfamily. Ras family.</text>
</comment>
<organism evidence="6 7">
    <name type="scientific">Periconia digitata</name>
    <dbReference type="NCBI Taxonomy" id="1303443"/>
    <lineage>
        <taxon>Eukaryota</taxon>
        <taxon>Fungi</taxon>
        <taxon>Dikarya</taxon>
        <taxon>Ascomycota</taxon>
        <taxon>Pezizomycotina</taxon>
        <taxon>Dothideomycetes</taxon>
        <taxon>Pleosporomycetidae</taxon>
        <taxon>Pleosporales</taxon>
        <taxon>Massarineae</taxon>
        <taxon>Periconiaceae</taxon>
        <taxon>Periconia</taxon>
    </lineage>
</organism>
<dbReference type="SMART" id="SM00173">
    <property type="entry name" value="RAS"/>
    <property type="match status" value="1"/>
</dbReference>
<evidence type="ECO:0000313" key="7">
    <source>
        <dbReference type="Proteomes" id="UP001152607"/>
    </source>
</evidence>
<evidence type="ECO:0000256" key="5">
    <source>
        <dbReference type="SAM" id="MobiDB-lite"/>
    </source>
</evidence>
<reference evidence="6" key="1">
    <citation type="submission" date="2023-01" db="EMBL/GenBank/DDBJ databases">
        <authorList>
            <person name="Van Ghelder C."/>
            <person name="Rancurel C."/>
        </authorList>
    </citation>
    <scope>NUCLEOTIDE SEQUENCE</scope>
    <source>
        <strain evidence="6">CNCM I-4278</strain>
    </source>
</reference>
<feature type="compositionally biased region" description="Basic and acidic residues" evidence="5">
    <location>
        <begin position="221"/>
        <end position="245"/>
    </location>
</feature>
<evidence type="ECO:0000313" key="6">
    <source>
        <dbReference type="EMBL" id="CAI6340207.1"/>
    </source>
</evidence>
<gene>
    <name evidence="6" type="ORF">PDIGIT_LOCUS13382</name>
</gene>
<dbReference type="PROSITE" id="PS51419">
    <property type="entry name" value="RAB"/>
    <property type="match status" value="1"/>
</dbReference>
<dbReference type="Gene3D" id="3.40.50.300">
    <property type="entry name" value="P-loop containing nucleotide triphosphate hydrolases"/>
    <property type="match status" value="1"/>
</dbReference>
<keyword evidence="3" id="KW-0378">Hydrolase</keyword>
<dbReference type="PROSITE" id="PS51421">
    <property type="entry name" value="RAS"/>
    <property type="match status" value="1"/>
</dbReference>
<comment type="catalytic activity">
    <reaction evidence="4">
        <text>GTP + H2O = GDP + phosphate + H(+)</text>
        <dbReference type="Rhea" id="RHEA:19669"/>
        <dbReference type="ChEBI" id="CHEBI:15377"/>
        <dbReference type="ChEBI" id="CHEBI:15378"/>
        <dbReference type="ChEBI" id="CHEBI:37565"/>
        <dbReference type="ChEBI" id="CHEBI:43474"/>
        <dbReference type="ChEBI" id="CHEBI:58189"/>
        <dbReference type="EC" id="3.6.5.2"/>
    </reaction>
</comment>
<dbReference type="PANTHER" id="PTHR45704">
    <property type="entry name" value="RAS-LIKE FAMILY MEMBER 11"/>
    <property type="match status" value="1"/>
</dbReference>
<dbReference type="AlphaFoldDB" id="A0A9W4XYR0"/>
<feature type="compositionally biased region" description="Basic residues" evidence="5">
    <location>
        <begin position="246"/>
        <end position="259"/>
    </location>
</feature>